<comment type="caution">
    <text evidence="1">The sequence shown here is derived from an EMBL/GenBank/DDBJ whole genome shotgun (WGS) entry which is preliminary data.</text>
</comment>
<proteinExistence type="predicted"/>
<evidence type="ECO:0000313" key="1">
    <source>
        <dbReference type="EMBL" id="OAF64922.1"/>
    </source>
</evidence>
<protein>
    <submittedName>
        <fullName evidence="1">Uncharacterized protein</fullName>
    </submittedName>
</protein>
<evidence type="ECO:0000313" key="2">
    <source>
        <dbReference type="Proteomes" id="UP000078046"/>
    </source>
</evidence>
<dbReference type="GO" id="GO:0006260">
    <property type="term" value="P:DNA replication"/>
    <property type="evidence" value="ECO:0007669"/>
    <property type="project" value="InterPro"/>
</dbReference>
<dbReference type="InterPro" id="IPR008921">
    <property type="entry name" value="DNA_pol3_clamp-load_cplx_C"/>
</dbReference>
<dbReference type="GO" id="GO:0003677">
    <property type="term" value="F:DNA binding"/>
    <property type="evidence" value="ECO:0007669"/>
    <property type="project" value="InterPro"/>
</dbReference>
<keyword evidence="2" id="KW-1185">Reference proteome</keyword>
<dbReference type="Proteomes" id="UP000078046">
    <property type="component" value="Unassembled WGS sequence"/>
</dbReference>
<dbReference type="Pfam" id="PF22534">
    <property type="entry name" value="RFC_C"/>
    <property type="match status" value="1"/>
</dbReference>
<organism evidence="1 2">
    <name type="scientific">Intoshia linei</name>
    <dbReference type="NCBI Taxonomy" id="1819745"/>
    <lineage>
        <taxon>Eukaryota</taxon>
        <taxon>Metazoa</taxon>
        <taxon>Spiralia</taxon>
        <taxon>Lophotrochozoa</taxon>
        <taxon>Mesozoa</taxon>
        <taxon>Orthonectida</taxon>
        <taxon>Rhopaluridae</taxon>
        <taxon>Intoshia</taxon>
    </lineage>
</organism>
<name>A0A177ATT7_9BILA</name>
<dbReference type="AlphaFoldDB" id="A0A177ATT7"/>
<dbReference type="OrthoDB" id="761538at2759"/>
<dbReference type="Gene3D" id="1.20.272.10">
    <property type="match status" value="1"/>
</dbReference>
<gene>
    <name evidence="1" type="ORF">A3Q56_07368</name>
</gene>
<dbReference type="EMBL" id="LWCA01001536">
    <property type="protein sequence ID" value="OAF64922.1"/>
    <property type="molecule type" value="Genomic_DNA"/>
</dbReference>
<sequence length="62" mass="7093">MENLQNELLEKFNGNFTIQKKIIVAGSKCEYQLKMGNKPIFHIEAFVISSMYIINSNTAILN</sequence>
<accession>A0A177ATT7</accession>
<dbReference type="SUPFAM" id="SSF48019">
    <property type="entry name" value="post-AAA+ oligomerization domain-like"/>
    <property type="match status" value="1"/>
</dbReference>
<reference evidence="1 2" key="1">
    <citation type="submission" date="2016-04" db="EMBL/GenBank/DDBJ databases">
        <title>The genome of Intoshia linei affirms orthonectids as highly simplified spiralians.</title>
        <authorList>
            <person name="Mikhailov K.V."/>
            <person name="Slusarev G.S."/>
            <person name="Nikitin M.A."/>
            <person name="Logacheva M.D."/>
            <person name="Penin A."/>
            <person name="Aleoshin V."/>
            <person name="Panchin Y.V."/>
        </authorList>
    </citation>
    <scope>NUCLEOTIDE SEQUENCE [LARGE SCALE GENOMIC DNA]</scope>
    <source>
        <strain evidence="1">Intl2013</strain>
        <tissue evidence="1">Whole animal</tissue>
    </source>
</reference>